<dbReference type="InterPro" id="IPR003594">
    <property type="entry name" value="HATPase_dom"/>
</dbReference>
<dbReference type="Proteomes" id="UP001163878">
    <property type="component" value="Chromosome"/>
</dbReference>
<dbReference type="PANTHER" id="PTHR35526">
    <property type="entry name" value="ANTI-SIGMA-F FACTOR RSBW-RELATED"/>
    <property type="match status" value="1"/>
</dbReference>
<dbReference type="Pfam" id="PF13581">
    <property type="entry name" value="HATPase_c_2"/>
    <property type="match status" value="1"/>
</dbReference>
<evidence type="ECO:0000256" key="1">
    <source>
        <dbReference type="ARBA" id="ARBA00022527"/>
    </source>
</evidence>
<keyword evidence="1" id="KW-0418">Kinase</keyword>
<dbReference type="CDD" id="cd16936">
    <property type="entry name" value="HATPase_RsbW-like"/>
    <property type="match status" value="1"/>
</dbReference>
<reference evidence="3" key="1">
    <citation type="submission" date="2022-10" db="EMBL/GenBank/DDBJ databases">
        <title>Cytochrome P450 Catalyzes Benzene Ring Formation in the Biosynthesis of Trialkyl-Substituted Aromatic Polyketides.</title>
        <authorList>
            <person name="Zhao E."/>
            <person name="Ge H."/>
        </authorList>
    </citation>
    <scope>NUCLEOTIDE SEQUENCE</scope>
    <source>
        <strain evidence="3">NA0869</strain>
    </source>
</reference>
<dbReference type="EMBL" id="CP107567">
    <property type="protein sequence ID" value="UYQ65705.1"/>
    <property type="molecule type" value="Genomic_DNA"/>
</dbReference>
<sequence length="135" mass="14553">MTTVRSGRDRTVFPLSAAETRDEVRRLLEDEFCPMPPGPEHIVVVTDALLVASELATNAFRHAGGVTALTLSVTEGALRLSVTDRSPVRPRMLRAPDALVPGGHGWPLVHRLSEEVTITSAAEGKTIHAIVRLAD</sequence>
<evidence type="ECO:0000259" key="2">
    <source>
        <dbReference type="Pfam" id="PF13581"/>
    </source>
</evidence>
<dbReference type="SUPFAM" id="SSF55874">
    <property type="entry name" value="ATPase domain of HSP90 chaperone/DNA topoisomerase II/histidine kinase"/>
    <property type="match status" value="1"/>
</dbReference>
<dbReference type="InterPro" id="IPR050267">
    <property type="entry name" value="Anti-sigma-factor_SerPK"/>
</dbReference>
<organism evidence="3 4">
    <name type="scientific">Streptomyces peucetius</name>
    <dbReference type="NCBI Taxonomy" id="1950"/>
    <lineage>
        <taxon>Bacteria</taxon>
        <taxon>Bacillati</taxon>
        <taxon>Actinomycetota</taxon>
        <taxon>Actinomycetes</taxon>
        <taxon>Kitasatosporales</taxon>
        <taxon>Streptomycetaceae</taxon>
        <taxon>Streptomyces</taxon>
    </lineage>
</organism>
<name>A0ABY6IFB7_STRPE</name>
<protein>
    <submittedName>
        <fullName evidence="3">ATP-binding protein</fullName>
    </submittedName>
</protein>
<keyword evidence="1" id="KW-0723">Serine/threonine-protein kinase</keyword>
<evidence type="ECO:0000313" key="4">
    <source>
        <dbReference type="Proteomes" id="UP001163878"/>
    </source>
</evidence>
<dbReference type="InterPro" id="IPR036890">
    <property type="entry name" value="HATPase_C_sf"/>
</dbReference>
<proteinExistence type="predicted"/>
<dbReference type="PANTHER" id="PTHR35526:SF3">
    <property type="entry name" value="ANTI-SIGMA-F FACTOR RSBW"/>
    <property type="match status" value="1"/>
</dbReference>
<keyword evidence="4" id="KW-1185">Reference proteome</keyword>
<keyword evidence="3" id="KW-0067">ATP-binding</keyword>
<keyword evidence="1" id="KW-0808">Transferase</keyword>
<keyword evidence="3" id="KW-0547">Nucleotide-binding</keyword>
<feature type="domain" description="Histidine kinase/HSP90-like ATPase" evidence="2">
    <location>
        <begin position="46"/>
        <end position="129"/>
    </location>
</feature>
<dbReference type="GO" id="GO:0005524">
    <property type="term" value="F:ATP binding"/>
    <property type="evidence" value="ECO:0007669"/>
    <property type="project" value="UniProtKB-KW"/>
</dbReference>
<gene>
    <name evidence="3" type="ORF">OGH68_32460</name>
</gene>
<accession>A0ABY6IFB7</accession>
<dbReference type="RefSeq" id="WP_264248968.1">
    <property type="nucleotide sequence ID" value="NZ_CP107567.1"/>
</dbReference>
<dbReference type="Gene3D" id="3.30.565.10">
    <property type="entry name" value="Histidine kinase-like ATPase, C-terminal domain"/>
    <property type="match status" value="1"/>
</dbReference>
<evidence type="ECO:0000313" key="3">
    <source>
        <dbReference type="EMBL" id="UYQ65705.1"/>
    </source>
</evidence>